<evidence type="ECO:0000313" key="9">
    <source>
        <dbReference type="EMBL" id="GAV87764.1"/>
    </source>
</evidence>
<dbReference type="Pfam" id="PF06886">
    <property type="entry name" value="TPX2"/>
    <property type="match status" value="1"/>
</dbReference>
<feature type="domain" description="TPX2 C-terminal" evidence="8">
    <location>
        <begin position="442"/>
        <end position="513"/>
    </location>
</feature>
<evidence type="ECO:0000256" key="3">
    <source>
        <dbReference type="ARBA" id="ARBA00022490"/>
    </source>
</evidence>
<dbReference type="GO" id="GO:0005874">
    <property type="term" value="C:microtubule"/>
    <property type="evidence" value="ECO:0007669"/>
    <property type="project" value="UniProtKB-KW"/>
</dbReference>
<dbReference type="InParanoid" id="A0A1Q3D5Q9"/>
<feature type="region of interest" description="Disordered" evidence="7">
    <location>
        <begin position="298"/>
        <end position="318"/>
    </location>
</feature>
<comment type="similarity">
    <text evidence="2">Belongs to the TPX2 family.</text>
</comment>
<keyword evidence="4" id="KW-0493">Microtubule</keyword>
<dbReference type="InterPro" id="IPR044216">
    <property type="entry name" value="WDL7"/>
</dbReference>
<feature type="region of interest" description="Disordered" evidence="7">
    <location>
        <begin position="506"/>
        <end position="614"/>
    </location>
</feature>
<comment type="subcellular location">
    <subcellularLocation>
        <location evidence="1">Cytoplasm</location>
        <location evidence="1">Cytoskeleton</location>
    </subcellularLocation>
</comment>
<feature type="compositionally biased region" description="Basic and acidic residues" evidence="7">
    <location>
        <begin position="410"/>
        <end position="426"/>
    </location>
</feature>
<keyword evidence="3" id="KW-0963">Cytoplasm</keyword>
<accession>A0A1Q3D5Q9</accession>
<dbReference type="STRING" id="3775.A0A1Q3D5Q9"/>
<feature type="compositionally biased region" description="Basic and acidic residues" evidence="7">
    <location>
        <begin position="349"/>
        <end position="359"/>
    </location>
</feature>
<dbReference type="EMBL" id="BDDD01004501">
    <property type="protein sequence ID" value="GAV87764.1"/>
    <property type="molecule type" value="Genomic_DNA"/>
</dbReference>
<evidence type="ECO:0000256" key="1">
    <source>
        <dbReference type="ARBA" id="ARBA00004245"/>
    </source>
</evidence>
<sequence>MAGEIEDPFSIRFQADSFHSGSISFGRFEKEPLDWERRSSFSHNRYLEEVEKCLKPGSVIEKKAFLEAHFKKKGLPSPGLCNSPNCGDYQTRETDALENEAQKNEFDNVKEGNDHDYLDESFLGNVGYSDKFNSGNEEIQYQYVNEVIHESPEASQYHGHCAREDPAVLSAASHIESALGNADAVVDIEGALDNADAVVDSIPEDVNPEETCQTANGIENLHLNGSEPVKQLKWSLNDNAVNVDELSKHLDLSPKNNTAVEVDSSSEYQYPKVSELSKHVNLFPRSNTAVKVYTISEHQSPKVWSRTSTESKPASPRLRSNVNVNKLQNNLSHGALKTAAKTQNRRERKSPAKMKEEKQSSQTVIPNRYSLHRTLKAEGSNGCDARLNHENKSSEKELRARKIVVSEPSTLDKEPRAYQDASRPRDTLTLTKPDVRPTASNFSFKSDERAQRRKEFYMKLEEKTHAKEAEMNQIKARKQEKKEDEIKRLRRSLNFKATPMPSFYHTAVPAGSDRNKAVSCSNSKPATSCKSMSPGSNAVKSPSLPRARNNGVIPTNESVKSRDTTGPPESGSFSATPQTKHNRDPDTGRKNGITGKEQLGKEKDANTQKQRGSVLYKLTKDGRIEGKLKVGPQRYNNEMVRKSMKDTGICSSSGMSYLAVGVAS</sequence>
<dbReference type="Proteomes" id="UP000187406">
    <property type="component" value="Unassembled WGS sequence"/>
</dbReference>
<feature type="region of interest" description="Disordered" evidence="7">
    <location>
        <begin position="337"/>
        <end position="364"/>
    </location>
</feature>
<dbReference type="FunCoup" id="A0A1Q3D5Q9">
    <property type="interactions" value="46"/>
</dbReference>
<keyword evidence="6" id="KW-0175">Coiled coil</keyword>
<dbReference type="InterPro" id="IPR027329">
    <property type="entry name" value="TPX2_C"/>
</dbReference>
<name>A0A1Q3D5Q9_CEPFO</name>
<organism evidence="9 10">
    <name type="scientific">Cephalotus follicularis</name>
    <name type="common">Albany pitcher plant</name>
    <dbReference type="NCBI Taxonomy" id="3775"/>
    <lineage>
        <taxon>Eukaryota</taxon>
        <taxon>Viridiplantae</taxon>
        <taxon>Streptophyta</taxon>
        <taxon>Embryophyta</taxon>
        <taxon>Tracheophyta</taxon>
        <taxon>Spermatophyta</taxon>
        <taxon>Magnoliopsida</taxon>
        <taxon>eudicotyledons</taxon>
        <taxon>Gunneridae</taxon>
        <taxon>Pentapetalae</taxon>
        <taxon>rosids</taxon>
        <taxon>fabids</taxon>
        <taxon>Oxalidales</taxon>
        <taxon>Cephalotaceae</taxon>
        <taxon>Cephalotus</taxon>
    </lineage>
</organism>
<keyword evidence="10" id="KW-1185">Reference proteome</keyword>
<feature type="coiled-coil region" evidence="6">
    <location>
        <begin position="457"/>
        <end position="484"/>
    </location>
</feature>
<feature type="compositionally biased region" description="Polar residues" evidence="7">
    <location>
        <begin position="305"/>
        <end position="318"/>
    </location>
</feature>
<protein>
    <submittedName>
        <fullName evidence="9">TPX2 domain-containing protein</fullName>
    </submittedName>
</protein>
<dbReference type="AlphaFoldDB" id="A0A1Q3D5Q9"/>
<feature type="region of interest" description="Disordered" evidence="7">
    <location>
        <begin position="409"/>
        <end position="449"/>
    </location>
</feature>
<evidence type="ECO:0000313" key="10">
    <source>
        <dbReference type="Proteomes" id="UP000187406"/>
    </source>
</evidence>
<dbReference type="OrthoDB" id="758458at2759"/>
<evidence type="ECO:0000256" key="5">
    <source>
        <dbReference type="ARBA" id="ARBA00023212"/>
    </source>
</evidence>
<dbReference type="PANTHER" id="PTHR47067:SF6">
    <property type="entry name" value="PROTEIN WVD2-LIKE 7"/>
    <property type="match status" value="1"/>
</dbReference>
<evidence type="ECO:0000256" key="4">
    <source>
        <dbReference type="ARBA" id="ARBA00022701"/>
    </source>
</evidence>
<evidence type="ECO:0000256" key="2">
    <source>
        <dbReference type="ARBA" id="ARBA00005885"/>
    </source>
</evidence>
<evidence type="ECO:0000256" key="6">
    <source>
        <dbReference type="SAM" id="Coils"/>
    </source>
</evidence>
<reference evidence="10" key="1">
    <citation type="submission" date="2016-04" db="EMBL/GenBank/DDBJ databases">
        <title>Cephalotus genome sequencing.</title>
        <authorList>
            <person name="Fukushima K."/>
            <person name="Hasebe M."/>
            <person name="Fang X."/>
        </authorList>
    </citation>
    <scope>NUCLEOTIDE SEQUENCE [LARGE SCALE GENOMIC DNA]</scope>
    <source>
        <strain evidence="10">cv. St1</strain>
    </source>
</reference>
<keyword evidence="5" id="KW-0206">Cytoskeleton</keyword>
<gene>
    <name evidence="9" type="ORF">CFOL_v3_31190</name>
</gene>
<feature type="compositionally biased region" description="Polar residues" evidence="7">
    <location>
        <begin position="518"/>
        <end position="540"/>
    </location>
</feature>
<evidence type="ECO:0000256" key="7">
    <source>
        <dbReference type="SAM" id="MobiDB-lite"/>
    </source>
</evidence>
<comment type="caution">
    <text evidence="9">The sequence shown here is derived from an EMBL/GenBank/DDBJ whole genome shotgun (WGS) entry which is preliminary data.</text>
</comment>
<dbReference type="PANTHER" id="PTHR47067">
    <property type="entry name" value="TPX2 (TARGETING PROTEIN FOR XKLP2) PROTEIN FAMILY-RELATED"/>
    <property type="match status" value="1"/>
</dbReference>
<proteinExistence type="inferred from homology"/>
<evidence type="ECO:0000259" key="8">
    <source>
        <dbReference type="Pfam" id="PF06886"/>
    </source>
</evidence>